<evidence type="ECO:0000256" key="7">
    <source>
        <dbReference type="ARBA" id="ARBA00048259"/>
    </source>
</evidence>
<dbReference type="OrthoDB" id="532420at2759"/>
<evidence type="ECO:0000256" key="6">
    <source>
        <dbReference type="ARBA" id="ARBA00039080"/>
    </source>
</evidence>
<dbReference type="Proteomes" id="UP000009168">
    <property type="component" value="Unassembled WGS sequence"/>
</dbReference>
<dbReference type="FunCoup" id="Q24CJ0">
    <property type="interactions" value="16"/>
</dbReference>
<dbReference type="PANTHER" id="PTHR11952">
    <property type="entry name" value="UDP- GLUCOSE PYROPHOSPHORYLASE"/>
    <property type="match status" value="1"/>
</dbReference>
<keyword evidence="3" id="KW-0808">Transferase</keyword>
<dbReference type="InterPro" id="IPR029044">
    <property type="entry name" value="Nucleotide-diphossugar_trans"/>
</dbReference>
<dbReference type="GO" id="GO:0006048">
    <property type="term" value="P:UDP-N-acetylglucosamine biosynthetic process"/>
    <property type="evidence" value="ECO:0007669"/>
    <property type="project" value="TreeGrafter"/>
</dbReference>
<protein>
    <recommendedName>
        <fullName evidence="6">UTP-monosaccharide-1-phosphate uridylyltransferase</fullName>
        <ecNumber evidence="6">2.7.7.64</ecNumber>
    </recommendedName>
</protein>
<dbReference type="PANTHER" id="PTHR11952:SF9">
    <property type="entry name" value="UDP-SUGAR PYROPHOSPHORYLASE"/>
    <property type="match status" value="1"/>
</dbReference>
<comment type="catalytic activity">
    <reaction evidence="7">
        <text>a monosaccharide 1-phosphate + UTP + H(+) = a UDP-monosaccharide + diphosphate</text>
        <dbReference type="Rhea" id="RHEA:13205"/>
        <dbReference type="ChEBI" id="CHEBI:15378"/>
        <dbReference type="ChEBI" id="CHEBI:33019"/>
        <dbReference type="ChEBI" id="CHEBI:46398"/>
        <dbReference type="ChEBI" id="CHEBI:140358"/>
        <dbReference type="ChEBI" id="CHEBI:140359"/>
        <dbReference type="EC" id="2.7.7.64"/>
    </reaction>
</comment>
<proteinExistence type="inferred from homology"/>
<dbReference type="Gene3D" id="2.160.10.30">
    <property type="match status" value="1"/>
</dbReference>
<comment type="similarity">
    <text evidence="5">Belongs to the USP family.</text>
</comment>
<dbReference type="eggNOG" id="KOG2388">
    <property type="taxonomic scope" value="Eukaryota"/>
</dbReference>
<dbReference type="EMBL" id="GG662368">
    <property type="protein sequence ID" value="EAS05470.2"/>
    <property type="molecule type" value="Genomic_DNA"/>
</dbReference>
<dbReference type="EC" id="2.7.7.64" evidence="6"/>
<dbReference type="GO" id="GO:0051748">
    <property type="term" value="F:UTP-monosaccharide-1-phosphate uridylyltransferase activity"/>
    <property type="evidence" value="ECO:0007669"/>
    <property type="project" value="UniProtKB-EC"/>
</dbReference>
<dbReference type="Gene3D" id="3.90.550.10">
    <property type="entry name" value="Spore Coat Polysaccharide Biosynthesis Protein SpsA, Chain A"/>
    <property type="match status" value="1"/>
</dbReference>
<dbReference type="Pfam" id="PF01704">
    <property type="entry name" value="UDPGP"/>
    <property type="match status" value="1"/>
</dbReference>
<evidence type="ECO:0000313" key="9">
    <source>
        <dbReference type="Proteomes" id="UP000009168"/>
    </source>
</evidence>
<dbReference type="InterPro" id="IPR002618">
    <property type="entry name" value="UDPGP_fam"/>
</dbReference>
<comment type="cofactor">
    <cofactor evidence="1">
        <name>Mn(2+)</name>
        <dbReference type="ChEBI" id="CHEBI:29035"/>
    </cofactor>
</comment>
<keyword evidence="4" id="KW-0548">Nucleotidyltransferase</keyword>
<gene>
    <name evidence="8" type="ORF">TTHERM_00929520</name>
</gene>
<reference evidence="9" key="1">
    <citation type="journal article" date="2006" name="PLoS Biol.">
        <title>Macronuclear genome sequence of the ciliate Tetrahymena thermophila, a model eukaryote.</title>
        <authorList>
            <person name="Eisen J.A."/>
            <person name="Coyne R.S."/>
            <person name="Wu M."/>
            <person name="Wu D."/>
            <person name="Thiagarajan M."/>
            <person name="Wortman J.R."/>
            <person name="Badger J.H."/>
            <person name="Ren Q."/>
            <person name="Amedeo P."/>
            <person name="Jones K.M."/>
            <person name="Tallon L.J."/>
            <person name="Delcher A.L."/>
            <person name="Salzberg S.L."/>
            <person name="Silva J.C."/>
            <person name="Haas B.J."/>
            <person name="Majoros W.H."/>
            <person name="Farzad M."/>
            <person name="Carlton J.M."/>
            <person name="Smith R.K. Jr."/>
            <person name="Garg J."/>
            <person name="Pearlman R.E."/>
            <person name="Karrer K.M."/>
            <person name="Sun L."/>
            <person name="Manning G."/>
            <person name="Elde N.C."/>
            <person name="Turkewitz A.P."/>
            <person name="Asai D.J."/>
            <person name="Wilkes D.E."/>
            <person name="Wang Y."/>
            <person name="Cai H."/>
            <person name="Collins K."/>
            <person name="Stewart B.A."/>
            <person name="Lee S.R."/>
            <person name="Wilamowska K."/>
            <person name="Weinberg Z."/>
            <person name="Ruzzo W.L."/>
            <person name="Wloga D."/>
            <person name="Gaertig J."/>
            <person name="Frankel J."/>
            <person name="Tsao C.-C."/>
            <person name="Gorovsky M.A."/>
            <person name="Keeling P.J."/>
            <person name="Waller R.F."/>
            <person name="Patron N.J."/>
            <person name="Cherry J.M."/>
            <person name="Stover N.A."/>
            <person name="Krieger C.J."/>
            <person name="del Toro C."/>
            <person name="Ryder H.F."/>
            <person name="Williamson S.C."/>
            <person name="Barbeau R.A."/>
            <person name="Hamilton E.P."/>
            <person name="Orias E."/>
        </authorList>
    </citation>
    <scope>NUCLEOTIDE SEQUENCE [LARGE SCALE GENOMIC DNA]</scope>
    <source>
        <strain evidence="9">SB210</strain>
    </source>
</reference>
<evidence type="ECO:0000256" key="4">
    <source>
        <dbReference type="ARBA" id="ARBA00022695"/>
    </source>
</evidence>
<dbReference type="SUPFAM" id="SSF53448">
    <property type="entry name" value="Nucleotide-diphospho-sugar transferases"/>
    <property type="match status" value="1"/>
</dbReference>
<dbReference type="GO" id="GO:0003977">
    <property type="term" value="F:UDP-N-acetylglucosamine diphosphorylase activity"/>
    <property type="evidence" value="ECO:0007669"/>
    <property type="project" value="TreeGrafter"/>
</dbReference>
<evidence type="ECO:0000256" key="5">
    <source>
        <dbReference type="ARBA" id="ARBA00038047"/>
    </source>
</evidence>
<evidence type="ECO:0000256" key="1">
    <source>
        <dbReference type="ARBA" id="ARBA00001936"/>
    </source>
</evidence>
<comment type="cofactor">
    <cofactor evidence="2">
        <name>Mg(2+)</name>
        <dbReference type="ChEBI" id="CHEBI:18420"/>
    </cofactor>
</comment>
<evidence type="ECO:0000313" key="8">
    <source>
        <dbReference type="EMBL" id="EAS05470.2"/>
    </source>
</evidence>
<dbReference type="STRING" id="312017.Q24CJ0"/>
<organism evidence="8 9">
    <name type="scientific">Tetrahymena thermophila (strain SB210)</name>
    <dbReference type="NCBI Taxonomy" id="312017"/>
    <lineage>
        <taxon>Eukaryota</taxon>
        <taxon>Sar</taxon>
        <taxon>Alveolata</taxon>
        <taxon>Ciliophora</taxon>
        <taxon>Intramacronucleata</taxon>
        <taxon>Oligohymenophorea</taxon>
        <taxon>Hymenostomatida</taxon>
        <taxon>Tetrahymenina</taxon>
        <taxon>Tetrahymenidae</taxon>
        <taxon>Tetrahymena</taxon>
    </lineage>
</organism>
<sequence>MHTIAELVEFLNKIGQGHLAQNIDKFTEQQQKEFLEQVNKLNTTYPGGLEEYTKRAKVLLKNSADNVNPYEGFVPSVPIGEKVNFSSFEEVAGLESIGREELNHTAFVLVAGGLGERLQYDGIKIGIQFEITTGQTFLNYYLDFIRAFNEKAELAIMTSDDTYTLTMKLLEENNYYGFPKDQITIMKQEKVPAMIDNDAHFTQLPNSLLIETKPHGHGDVHTLLFQHQLPKKWIQQGKKWLVVFQDTNPLVFRALPSVLAISKTKNLEVNSITAPRKPGEAVGAICKLTKGNERLTINVEYNQLGSLLPKEPVDEHGYSVFPGNINSIVFSLQEYDSVLEKTKGLIMEFINPKYADATKTKFKSSSRLECMYQDYPKLLENDNRVGMTQVNRAFCFSTVKNDIKTAGQKFQQNLAPESASSCEQDLYFMNRQILKLVGVHVETSDASDYEFENIKLNLSPQIILKPSLGVTLAEIKNNIKNTQVTITRNSTVVLDGETFKNASDKLEIDGQFNVPANYQSKTKYRTFVGVDSKAAQHLLIRGYDVKRD</sequence>
<dbReference type="KEGG" id="tet:TTHERM_00929520"/>
<evidence type="ECO:0000256" key="2">
    <source>
        <dbReference type="ARBA" id="ARBA00001946"/>
    </source>
</evidence>
<dbReference type="GeneID" id="7824338"/>
<dbReference type="InParanoid" id="Q24CJ0"/>
<evidence type="ECO:0000256" key="3">
    <source>
        <dbReference type="ARBA" id="ARBA00022679"/>
    </source>
</evidence>
<dbReference type="CDD" id="cd06424">
    <property type="entry name" value="UGGPase"/>
    <property type="match status" value="1"/>
</dbReference>
<dbReference type="AlphaFoldDB" id="Q24CJ0"/>
<dbReference type="RefSeq" id="XP_001025715.2">
    <property type="nucleotide sequence ID" value="XM_001025715.3"/>
</dbReference>
<accession>Q24CJ0</accession>
<keyword evidence="9" id="KW-1185">Reference proteome</keyword>
<name>Q24CJ0_TETTS</name>
<dbReference type="InterPro" id="IPR039741">
    <property type="entry name" value="UDP-sugar_pyrophosphorylase"/>
</dbReference>
<dbReference type="HOGENOM" id="CLU_016797_0_0_1"/>